<reference evidence="2 3" key="1">
    <citation type="submission" date="2019-03" db="EMBL/GenBank/DDBJ databases">
        <title>Paraburkholderia sp. 4M-K11, isolated from subtropical forest soil.</title>
        <authorList>
            <person name="Gao Z.-H."/>
            <person name="Qiu L.-H."/>
        </authorList>
    </citation>
    <scope>NUCLEOTIDE SEQUENCE [LARGE SCALE GENOMIC DNA]</scope>
    <source>
        <strain evidence="2 3">4M-K11</strain>
    </source>
</reference>
<feature type="compositionally biased region" description="Low complexity" evidence="1">
    <location>
        <begin position="85"/>
        <end position="139"/>
    </location>
</feature>
<keyword evidence="3" id="KW-1185">Reference proteome</keyword>
<evidence type="ECO:0000256" key="1">
    <source>
        <dbReference type="SAM" id="MobiDB-lite"/>
    </source>
</evidence>
<name>A0A4R5LYX9_9BURK</name>
<organism evidence="2 3">
    <name type="scientific">Paraburkholderia silviterrae</name>
    <dbReference type="NCBI Taxonomy" id="2528715"/>
    <lineage>
        <taxon>Bacteria</taxon>
        <taxon>Pseudomonadati</taxon>
        <taxon>Pseudomonadota</taxon>
        <taxon>Betaproteobacteria</taxon>
        <taxon>Burkholderiales</taxon>
        <taxon>Burkholderiaceae</taxon>
        <taxon>Paraburkholderia</taxon>
    </lineage>
</organism>
<dbReference type="RefSeq" id="WP_133199958.1">
    <property type="nucleotide sequence ID" value="NZ_JBHUCW010000039.1"/>
</dbReference>
<evidence type="ECO:0000313" key="3">
    <source>
        <dbReference type="Proteomes" id="UP000295722"/>
    </source>
</evidence>
<sequence length="148" mass="16486">MKPARIVVTIDTLTLEGFDARERRAIADALAQALTQRFADDAARGYRSASLDAWHALDVQRSAHSTPASLGAMLAERVWRGVTGTQQTQRRSQRQTQPHTQPQAQQQTQPQMEPQTHHQMQPQIESQTQPQTHPQTPAATPRPVPGSR</sequence>
<evidence type="ECO:0000313" key="2">
    <source>
        <dbReference type="EMBL" id="TDG17368.1"/>
    </source>
</evidence>
<proteinExistence type="predicted"/>
<protein>
    <submittedName>
        <fullName evidence="2">Uncharacterized protein</fullName>
    </submittedName>
</protein>
<dbReference type="AlphaFoldDB" id="A0A4R5LYX9"/>
<feature type="region of interest" description="Disordered" evidence="1">
    <location>
        <begin position="81"/>
        <end position="148"/>
    </location>
</feature>
<accession>A0A4R5LYX9</accession>
<comment type="caution">
    <text evidence="2">The sequence shown here is derived from an EMBL/GenBank/DDBJ whole genome shotgun (WGS) entry which is preliminary data.</text>
</comment>
<dbReference type="Proteomes" id="UP000295722">
    <property type="component" value="Unassembled WGS sequence"/>
</dbReference>
<dbReference type="EMBL" id="SMRP01000045">
    <property type="protein sequence ID" value="TDG17368.1"/>
    <property type="molecule type" value="Genomic_DNA"/>
</dbReference>
<gene>
    <name evidence="2" type="ORF">EYW47_38055</name>
</gene>
<dbReference type="OrthoDB" id="5519962at2"/>